<dbReference type="InterPro" id="IPR018060">
    <property type="entry name" value="HTH_AraC"/>
</dbReference>
<dbReference type="SMART" id="SM00342">
    <property type="entry name" value="HTH_ARAC"/>
    <property type="match status" value="1"/>
</dbReference>
<comment type="caution">
    <text evidence="6">The sequence shown here is derived from an EMBL/GenBank/DDBJ whole genome shotgun (WGS) entry which is preliminary data.</text>
</comment>
<feature type="region of interest" description="Disordered" evidence="4">
    <location>
        <begin position="1"/>
        <end position="37"/>
    </location>
</feature>
<evidence type="ECO:0000256" key="1">
    <source>
        <dbReference type="ARBA" id="ARBA00023015"/>
    </source>
</evidence>
<dbReference type="RefSeq" id="WP_316733367.1">
    <property type="nucleotide sequence ID" value="NZ_JARAKF010000001.1"/>
</dbReference>
<evidence type="ECO:0000313" key="7">
    <source>
        <dbReference type="Proteomes" id="UP001257627"/>
    </source>
</evidence>
<organism evidence="6 7">
    <name type="scientific">Streptomyces mirabilis</name>
    <dbReference type="NCBI Taxonomy" id="68239"/>
    <lineage>
        <taxon>Bacteria</taxon>
        <taxon>Bacillati</taxon>
        <taxon>Actinomycetota</taxon>
        <taxon>Actinomycetes</taxon>
        <taxon>Kitasatosporales</taxon>
        <taxon>Streptomycetaceae</taxon>
        <taxon>Streptomyces</taxon>
    </lineage>
</organism>
<dbReference type="EMBL" id="JARAKF010000001">
    <property type="protein sequence ID" value="MDU8995561.1"/>
    <property type="molecule type" value="Genomic_DNA"/>
</dbReference>
<evidence type="ECO:0000259" key="5">
    <source>
        <dbReference type="PROSITE" id="PS01124"/>
    </source>
</evidence>
<gene>
    <name evidence="6" type="ORF">PU648_25020</name>
</gene>
<reference evidence="6 7" key="1">
    <citation type="submission" date="2023-02" db="EMBL/GenBank/DDBJ databases">
        <authorList>
            <person name="Maleckis M."/>
        </authorList>
    </citation>
    <scope>NUCLEOTIDE SEQUENCE [LARGE SCALE GENOMIC DNA]</scope>
    <source>
        <strain evidence="6 7">P8-A2</strain>
    </source>
</reference>
<feature type="compositionally biased region" description="Basic and acidic residues" evidence="4">
    <location>
        <begin position="14"/>
        <end position="24"/>
    </location>
</feature>
<evidence type="ECO:0000256" key="4">
    <source>
        <dbReference type="SAM" id="MobiDB-lite"/>
    </source>
</evidence>
<dbReference type="PANTHER" id="PTHR46796:SF15">
    <property type="entry name" value="BLL1074 PROTEIN"/>
    <property type="match status" value="1"/>
</dbReference>
<keyword evidence="3" id="KW-0804">Transcription</keyword>
<evidence type="ECO:0000313" key="6">
    <source>
        <dbReference type="EMBL" id="MDU8995561.1"/>
    </source>
</evidence>
<keyword evidence="1" id="KW-0805">Transcription regulation</keyword>
<evidence type="ECO:0000256" key="2">
    <source>
        <dbReference type="ARBA" id="ARBA00023125"/>
    </source>
</evidence>
<accession>A0ABU3UNQ8</accession>
<dbReference type="Pfam" id="PF12833">
    <property type="entry name" value="HTH_18"/>
    <property type="match status" value="1"/>
</dbReference>
<protein>
    <submittedName>
        <fullName evidence="6">AraC family transcriptional regulator</fullName>
    </submittedName>
</protein>
<sequence length="249" mass="26710">MSLVIGFGPGPEPDGPRDGTRDGARSGPTGGHGGEHIRATTSLATGLHTRARHFARQGALHGVEITLAPWVAHQIFDASMSELADTVVDPVDVLGPGFRELTEALQAAPDWPARFALVDSALVRWTRSAHLGRSPAGELLGAWDLLVRSAGTITVRDLAAATGWSQRHLENLFREQFGLTPKRLARIIRLRRALRLLITGTTPADTAYACGFSDQAHLTNEFTALVGMPPRRFLAARGSKGLPSHWVAG</sequence>
<feature type="domain" description="HTH araC/xylS-type" evidence="5">
    <location>
        <begin position="146"/>
        <end position="236"/>
    </location>
</feature>
<keyword evidence="2" id="KW-0238">DNA-binding</keyword>
<dbReference type="PANTHER" id="PTHR46796">
    <property type="entry name" value="HTH-TYPE TRANSCRIPTIONAL ACTIVATOR RHAS-RELATED"/>
    <property type="match status" value="1"/>
</dbReference>
<dbReference type="InterPro" id="IPR050204">
    <property type="entry name" value="AraC_XylS_family_regulators"/>
</dbReference>
<keyword evidence="7" id="KW-1185">Reference proteome</keyword>
<dbReference type="Proteomes" id="UP001257627">
    <property type="component" value="Unassembled WGS sequence"/>
</dbReference>
<proteinExistence type="predicted"/>
<name>A0ABU3UNQ8_9ACTN</name>
<dbReference type="SUPFAM" id="SSF46689">
    <property type="entry name" value="Homeodomain-like"/>
    <property type="match status" value="2"/>
</dbReference>
<dbReference type="Gene3D" id="1.10.10.60">
    <property type="entry name" value="Homeodomain-like"/>
    <property type="match status" value="1"/>
</dbReference>
<evidence type="ECO:0000256" key="3">
    <source>
        <dbReference type="ARBA" id="ARBA00023163"/>
    </source>
</evidence>
<dbReference type="PROSITE" id="PS01124">
    <property type="entry name" value="HTH_ARAC_FAMILY_2"/>
    <property type="match status" value="1"/>
</dbReference>
<dbReference type="InterPro" id="IPR009057">
    <property type="entry name" value="Homeodomain-like_sf"/>
</dbReference>